<dbReference type="Proteomes" id="UP000295680">
    <property type="component" value="Unassembled WGS sequence"/>
</dbReference>
<dbReference type="PANTHER" id="PTHR42718">
    <property type="entry name" value="MAJOR FACILITATOR SUPERFAMILY MULTIDRUG TRANSPORTER MFSC"/>
    <property type="match status" value="1"/>
</dbReference>
<protein>
    <submittedName>
        <fullName evidence="10">EmrB/QacA subfamily drug resistance transporter</fullName>
    </submittedName>
</protein>
<name>A0A4V2S7G3_9PSEU</name>
<dbReference type="InterPro" id="IPR011701">
    <property type="entry name" value="MFS"/>
</dbReference>
<keyword evidence="4 8" id="KW-0812">Transmembrane</keyword>
<feature type="domain" description="Major facilitator superfamily (MFS) profile" evidence="9">
    <location>
        <begin position="11"/>
        <end position="531"/>
    </location>
</feature>
<dbReference type="CDD" id="cd17321">
    <property type="entry name" value="MFS_MMR_MDR_like"/>
    <property type="match status" value="1"/>
</dbReference>
<feature type="transmembrane region" description="Helical" evidence="8">
    <location>
        <begin position="163"/>
        <end position="184"/>
    </location>
</feature>
<feature type="transmembrane region" description="Helical" evidence="8">
    <location>
        <begin position="306"/>
        <end position="328"/>
    </location>
</feature>
<dbReference type="RefSeq" id="WP_132117925.1">
    <property type="nucleotide sequence ID" value="NZ_SLWS01000004.1"/>
</dbReference>
<feature type="transmembrane region" description="Helical" evidence="8">
    <location>
        <begin position="340"/>
        <end position="360"/>
    </location>
</feature>
<dbReference type="EMBL" id="SLWS01000004">
    <property type="protein sequence ID" value="TCO59780.1"/>
    <property type="molecule type" value="Genomic_DNA"/>
</dbReference>
<evidence type="ECO:0000256" key="6">
    <source>
        <dbReference type="ARBA" id="ARBA00023136"/>
    </source>
</evidence>
<sequence>MEKRERSPWVVLSVLLVGFFMTLLDTTIVNIAIPDMVTGLHASLDQVLWFVNAYVLMFAALQLLSGRLGDRLGSRTMFITGLIVFTVASAACGLADTAAQMIVTRTVQGIGAAVMMPQTLALISMVFPPEKRGAAFGVWSSVAGLAIIAGPTLGGLLVSSVGWRWIFFINVPLGIGAAVAALLVVPNVNTGRRPRLDVPGVLLSTVGLFLVIFGLIEGQRFKWGTVFPGTAFSFVTIPLILVAGVVVFVAFLVLQGRRQERDPLLPFQLFRNRAFSIPVTLSSVVLFASVGLFLPLTIYLQSILGLSAIVAGLVLVPPSVITLFLSPFAGKLVARFGGRAVLCTFLLFYGGGMALAGLMAQPHANPWVLLPGMILFGIGMGVVFPTINTLAMRDVPQQLAGAASGVLATTRQIGTVLGAAVTGALLQSRLAVEVTDQAAQRLGDVPPEARTGFQNSIATAVDRGLDVGAGQSGGIAAPGGLSDQATRATARVTQEVFGAGFTTAATWALVLTGLVQVVGALLALGLPGRAKATARQPVDAPAPAVATGERQS</sequence>
<accession>A0A4V2S7G3</accession>
<feature type="transmembrane region" description="Helical" evidence="8">
    <location>
        <begin position="504"/>
        <end position="526"/>
    </location>
</feature>
<dbReference type="InterPro" id="IPR004638">
    <property type="entry name" value="EmrB-like"/>
</dbReference>
<dbReference type="GO" id="GO:0005886">
    <property type="term" value="C:plasma membrane"/>
    <property type="evidence" value="ECO:0007669"/>
    <property type="project" value="UniProtKB-SubCell"/>
</dbReference>
<feature type="transmembrane region" description="Helical" evidence="8">
    <location>
        <begin position="46"/>
        <end position="65"/>
    </location>
</feature>
<keyword evidence="3" id="KW-1003">Cell membrane</keyword>
<dbReference type="Gene3D" id="1.20.1250.20">
    <property type="entry name" value="MFS general substrate transporter like domains"/>
    <property type="match status" value="1"/>
</dbReference>
<comment type="caution">
    <text evidence="10">The sequence shown here is derived from an EMBL/GenBank/DDBJ whole genome shotgun (WGS) entry which is preliminary data.</text>
</comment>
<evidence type="ECO:0000256" key="2">
    <source>
        <dbReference type="ARBA" id="ARBA00022448"/>
    </source>
</evidence>
<keyword evidence="2" id="KW-0813">Transport</keyword>
<feature type="transmembrane region" description="Helical" evidence="8">
    <location>
        <begin position="9"/>
        <end position="34"/>
    </location>
</feature>
<dbReference type="NCBIfam" id="TIGR00711">
    <property type="entry name" value="efflux_EmrB"/>
    <property type="match status" value="1"/>
</dbReference>
<keyword evidence="6 8" id="KW-0472">Membrane</keyword>
<evidence type="ECO:0000256" key="8">
    <source>
        <dbReference type="SAM" id="Phobius"/>
    </source>
</evidence>
<evidence type="ECO:0000313" key="11">
    <source>
        <dbReference type="Proteomes" id="UP000295680"/>
    </source>
</evidence>
<feature type="transmembrane region" description="Helical" evidence="8">
    <location>
        <begin position="275"/>
        <end position="300"/>
    </location>
</feature>
<feature type="transmembrane region" description="Helical" evidence="8">
    <location>
        <begin position="231"/>
        <end position="254"/>
    </location>
</feature>
<dbReference type="AlphaFoldDB" id="A0A4V2S7G3"/>
<evidence type="ECO:0000259" key="9">
    <source>
        <dbReference type="PROSITE" id="PS50850"/>
    </source>
</evidence>
<comment type="subcellular location">
    <subcellularLocation>
        <location evidence="1">Cell membrane</location>
        <topology evidence="1">Multi-pass membrane protein</topology>
    </subcellularLocation>
</comment>
<dbReference type="SUPFAM" id="SSF103473">
    <property type="entry name" value="MFS general substrate transporter"/>
    <property type="match status" value="1"/>
</dbReference>
<feature type="transmembrane region" description="Helical" evidence="8">
    <location>
        <begin position="366"/>
        <end position="387"/>
    </location>
</feature>
<evidence type="ECO:0000256" key="4">
    <source>
        <dbReference type="ARBA" id="ARBA00022692"/>
    </source>
</evidence>
<feature type="region of interest" description="Disordered" evidence="7">
    <location>
        <begin position="532"/>
        <end position="552"/>
    </location>
</feature>
<dbReference type="PRINTS" id="PR01036">
    <property type="entry name" value="TCRTETB"/>
</dbReference>
<gene>
    <name evidence="10" type="ORF">EV192_104623</name>
</gene>
<keyword evidence="11" id="KW-1185">Reference proteome</keyword>
<dbReference type="Gene3D" id="1.20.1720.10">
    <property type="entry name" value="Multidrug resistance protein D"/>
    <property type="match status" value="1"/>
</dbReference>
<dbReference type="InterPro" id="IPR036259">
    <property type="entry name" value="MFS_trans_sf"/>
</dbReference>
<dbReference type="GO" id="GO:0022857">
    <property type="term" value="F:transmembrane transporter activity"/>
    <property type="evidence" value="ECO:0007669"/>
    <property type="project" value="InterPro"/>
</dbReference>
<feature type="transmembrane region" description="Helical" evidence="8">
    <location>
        <begin position="109"/>
        <end position="127"/>
    </location>
</feature>
<dbReference type="PANTHER" id="PTHR42718:SF46">
    <property type="entry name" value="BLR6921 PROTEIN"/>
    <property type="match status" value="1"/>
</dbReference>
<reference evidence="10 11" key="1">
    <citation type="submission" date="2019-03" db="EMBL/GenBank/DDBJ databases">
        <title>Genomic Encyclopedia of Type Strains, Phase IV (KMG-IV): sequencing the most valuable type-strain genomes for metagenomic binning, comparative biology and taxonomic classification.</title>
        <authorList>
            <person name="Goeker M."/>
        </authorList>
    </citation>
    <scope>NUCLEOTIDE SEQUENCE [LARGE SCALE GENOMIC DNA]</scope>
    <source>
        <strain evidence="10 11">DSM 45934</strain>
    </source>
</reference>
<evidence type="ECO:0000256" key="3">
    <source>
        <dbReference type="ARBA" id="ARBA00022475"/>
    </source>
</evidence>
<dbReference type="PROSITE" id="PS50850">
    <property type="entry name" value="MFS"/>
    <property type="match status" value="1"/>
</dbReference>
<keyword evidence="5 8" id="KW-1133">Transmembrane helix</keyword>
<dbReference type="InterPro" id="IPR020846">
    <property type="entry name" value="MFS_dom"/>
</dbReference>
<organism evidence="10 11">
    <name type="scientific">Actinocrispum wychmicini</name>
    <dbReference type="NCBI Taxonomy" id="1213861"/>
    <lineage>
        <taxon>Bacteria</taxon>
        <taxon>Bacillati</taxon>
        <taxon>Actinomycetota</taxon>
        <taxon>Actinomycetes</taxon>
        <taxon>Pseudonocardiales</taxon>
        <taxon>Pseudonocardiaceae</taxon>
        <taxon>Actinocrispum</taxon>
    </lineage>
</organism>
<dbReference type="OrthoDB" id="7375466at2"/>
<feature type="transmembrane region" description="Helical" evidence="8">
    <location>
        <begin position="77"/>
        <end position="103"/>
    </location>
</feature>
<dbReference type="Pfam" id="PF07690">
    <property type="entry name" value="MFS_1"/>
    <property type="match status" value="1"/>
</dbReference>
<evidence type="ECO:0000256" key="7">
    <source>
        <dbReference type="SAM" id="MobiDB-lite"/>
    </source>
</evidence>
<feature type="transmembrane region" description="Helical" evidence="8">
    <location>
        <begin position="134"/>
        <end position="157"/>
    </location>
</feature>
<evidence type="ECO:0000256" key="5">
    <source>
        <dbReference type="ARBA" id="ARBA00022989"/>
    </source>
</evidence>
<proteinExistence type="predicted"/>
<feature type="transmembrane region" description="Helical" evidence="8">
    <location>
        <begin position="196"/>
        <end position="216"/>
    </location>
</feature>
<evidence type="ECO:0000313" key="10">
    <source>
        <dbReference type="EMBL" id="TCO59780.1"/>
    </source>
</evidence>
<evidence type="ECO:0000256" key="1">
    <source>
        <dbReference type="ARBA" id="ARBA00004651"/>
    </source>
</evidence>